<keyword evidence="8" id="KW-0732">Signal</keyword>
<evidence type="ECO:0000256" key="8">
    <source>
        <dbReference type="ARBA" id="ARBA00022729"/>
    </source>
</evidence>
<gene>
    <name evidence="30" type="ORF">IRJ41_001407</name>
</gene>
<keyword evidence="14" id="KW-0325">Glycoprotein</keyword>
<comment type="catalytic activity">
    <reaction evidence="25">
        <text>IDP + H2O = IMP + phosphate + H(+)</text>
        <dbReference type="Rhea" id="RHEA:35207"/>
        <dbReference type="ChEBI" id="CHEBI:15377"/>
        <dbReference type="ChEBI" id="CHEBI:15378"/>
        <dbReference type="ChEBI" id="CHEBI:43474"/>
        <dbReference type="ChEBI" id="CHEBI:58053"/>
        <dbReference type="ChEBI" id="CHEBI:58280"/>
        <dbReference type="EC" id="3.6.1.6"/>
    </reaction>
    <physiologicalReaction direction="left-to-right" evidence="25">
        <dbReference type="Rhea" id="RHEA:35208"/>
    </physiologicalReaction>
</comment>
<evidence type="ECO:0000256" key="7">
    <source>
        <dbReference type="ARBA" id="ARBA00022525"/>
    </source>
</evidence>
<evidence type="ECO:0000256" key="21">
    <source>
        <dbReference type="ARBA" id="ARBA00048053"/>
    </source>
</evidence>
<keyword evidence="27" id="KW-0547">Nucleotide-binding</keyword>
<organism evidence="30 31">
    <name type="scientific">Triplophysa rosa</name>
    <name type="common">Cave loach</name>
    <dbReference type="NCBI Taxonomy" id="992332"/>
    <lineage>
        <taxon>Eukaryota</taxon>
        <taxon>Metazoa</taxon>
        <taxon>Chordata</taxon>
        <taxon>Craniata</taxon>
        <taxon>Vertebrata</taxon>
        <taxon>Euteleostomi</taxon>
        <taxon>Actinopterygii</taxon>
        <taxon>Neopterygii</taxon>
        <taxon>Teleostei</taxon>
        <taxon>Ostariophysi</taxon>
        <taxon>Cypriniformes</taxon>
        <taxon>Nemacheilidae</taxon>
        <taxon>Triplophysa</taxon>
    </lineage>
</organism>
<evidence type="ECO:0000256" key="16">
    <source>
        <dbReference type="ARBA" id="ARBA00042111"/>
    </source>
</evidence>
<comment type="subcellular location">
    <subcellularLocation>
        <location evidence="3">Endoplasmic reticulum</location>
    </subcellularLocation>
    <subcellularLocation>
        <location evidence="4">Secreted</location>
    </subcellularLocation>
</comment>
<evidence type="ECO:0000313" key="31">
    <source>
        <dbReference type="Proteomes" id="UP001059041"/>
    </source>
</evidence>
<dbReference type="GO" id="GO:0005576">
    <property type="term" value="C:extracellular region"/>
    <property type="evidence" value="ECO:0007669"/>
    <property type="project" value="UniProtKB-SubCell"/>
</dbReference>
<dbReference type="EMBL" id="JAFHDT010000015">
    <property type="protein sequence ID" value="KAI7799375.1"/>
    <property type="molecule type" value="Genomic_DNA"/>
</dbReference>
<keyword evidence="27" id="KW-0067">ATP-binding</keyword>
<evidence type="ECO:0000256" key="25">
    <source>
        <dbReference type="ARBA" id="ARBA00049328"/>
    </source>
</evidence>
<keyword evidence="31" id="KW-1185">Reference proteome</keyword>
<evidence type="ECO:0000256" key="13">
    <source>
        <dbReference type="ARBA" id="ARBA00023157"/>
    </source>
</evidence>
<comment type="catalytic activity">
    <reaction evidence="23">
        <text>GDP + H2O = GMP + phosphate + H(+)</text>
        <dbReference type="Rhea" id="RHEA:22156"/>
        <dbReference type="ChEBI" id="CHEBI:15377"/>
        <dbReference type="ChEBI" id="CHEBI:15378"/>
        <dbReference type="ChEBI" id="CHEBI:43474"/>
        <dbReference type="ChEBI" id="CHEBI:58115"/>
        <dbReference type="ChEBI" id="CHEBI:58189"/>
        <dbReference type="EC" id="3.6.1.6"/>
    </reaction>
    <physiologicalReaction direction="left-to-right" evidence="23">
        <dbReference type="Rhea" id="RHEA:22157"/>
    </physiologicalReaction>
</comment>
<comment type="catalytic activity">
    <reaction evidence="22">
        <text>UDP + H2O = UMP + phosphate + H(+)</text>
        <dbReference type="Rhea" id="RHEA:64876"/>
        <dbReference type="ChEBI" id="CHEBI:15377"/>
        <dbReference type="ChEBI" id="CHEBI:15378"/>
        <dbReference type="ChEBI" id="CHEBI:43474"/>
        <dbReference type="ChEBI" id="CHEBI:57865"/>
        <dbReference type="ChEBI" id="CHEBI:58223"/>
        <dbReference type="EC" id="3.6.1.6"/>
    </reaction>
    <physiologicalReaction direction="left-to-right" evidence="22">
        <dbReference type="Rhea" id="RHEA:64877"/>
    </physiologicalReaction>
</comment>
<evidence type="ECO:0000313" key="30">
    <source>
        <dbReference type="EMBL" id="KAI7799375.1"/>
    </source>
</evidence>
<keyword evidence="12" id="KW-0460">Magnesium</keyword>
<dbReference type="EC" id="3.6.1.6" evidence="15"/>
<evidence type="ECO:0000256" key="23">
    <source>
        <dbReference type="ARBA" id="ARBA00048756"/>
    </source>
</evidence>
<evidence type="ECO:0000256" key="5">
    <source>
        <dbReference type="ARBA" id="ARBA00004922"/>
    </source>
</evidence>
<sequence>MDSVFTTPLQEFYLVLCASSLLRMFWVQLMLLWTLMVRCLCQVNGHNGMDFSVLPSLSRPANASHVFYSVMFDAGSTGTRVHIYTFTRKHPDEMPVLDKEAFDSVKPGLSAYADTPEIAGETLRELLRVAARAVPPDRWKRTPVILRATAGFRLLPPAKAQALLQQVRDVFDESPFYAPADSVGIMDGTNEGVLAWVTVNFLTGQLQANTQTTAGILDLGGGSTQITFLLKSTNAIERADPDYITRFHMFNSTYQLYTHSYLGNGIKAARLSALGSEGLERNVFRSSCLPQKSTEDFSFGGFTYHVSGITEGESRFQMCYQEMLKVVKGIIKQPHGLKNSSTFYAFSYYFDHAVEAGLIDEVKGGVVKIRDFKRRAKELCSGASELNQVNAFLCMDLTYITCLLIDGFGFKDSTVLKLTKKVNDVETSWALGAAINHFYKFKIH</sequence>
<evidence type="ECO:0000256" key="11">
    <source>
        <dbReference type="ARBA" id="ARBA00022837"/>
    </source>
</evidence>
<accession>A0A9W7TIF6</accession>
<evidence type="ECO:0000256" key="20">
    <source>
        <dbReference type="ARBA" id="ARBA00047813"/>
    </source>
</evidence>
<reference evidence="30" key="1">
    <citation type="submission" date="2021-02" db="EMBL/GenBank/DDBJ databases">
        <title>Comparative genomics reveals that relaxation of natural selection precedes convergent phenotypic evolution of cavefish.</title>
        <authorList>
            <person name="Peng Z."/>
        </authorList>
    </citation>
    <scope>NUCLEOTIDE SEQUENCE</scope>
    <source>
        <tissue evidence="30">Muscle</tissue>
    </source>
</reference>
<keyword evidence="29" id="KW-1133">Transmembrane helix</keyword>
<evidence type="ECO:0000256" key="26">
    <source>
        <dbReference type="PIRSR" id="PIRSR600407-1"/>
    </source>
</evidence>
<evidence type="ECO:0000256" key="14">
    <source>
        <dbReference type="ARBA" id="ARBA00023180"/>
    </source>
</evidence>
<dbReference type="Pfam" id="PF01150">
    <property type="entry name" value="GDA1_CD39"/>
    <property type="match status" value="1"/>
</dbReference>
<dbReference type="GO" id="GO:0005524">
    <property type="term" value="F:ATP binding"/>
    <property type="evidence" value="ECO:0007669"/>
    <property type="project" value="UniProtKB-KW"/>
</dbReference>
<feature type="binding site" evidence="27">
    <location>
        <begin position="221"/>
        <end position="225"/>
    </location>
    <ligand>
        <name>ATP</name>
        <dbReference type="ChEBI" id="CHEBI:30616"/>
    </ligand>
</feature>
<evidence type="ECO:0000256" key="6">
    <source>
        <dbReference type="ARBA" id="ARBA00009283"/>
    </source>
</evidence>
<evidence type="ECO:0000256" key="4">
    <source>
        <dbReference type="ARBA" id="ARBA00004613"/>
    </source>
</evidence>
<dbReference type="AlphaFoldDB" id="A0A9W7TIF6"/>
<comment type="catalytic activity">
    <reaction evidence="20">
        <text>CDP + H2O = CMP + phosphate + H(+)</text>
        <dbReference type="Rhea" id="RHEA:64880"/>
        <dbReference type="ChEBI" id="CHEBI:15377"/>
        <dbReference type="ChEBI" id="CHEBI:15378"/>
        <dbReference type="ChEBI" id="CHEBI:43474"/>
        <dbReference type="ChEBI" id="CHEBI:58069"/>
        <dbReference type="ChEBI" id="CHEBI:60377"/>
        <dbReference type="EC" id="3.6.1.6"/>
    </reaction>
    <physiologicalReaction direction="left-to-right" evidence="20">
        <dbReference type="Rhea" id="RHEA:64881"/>
    </physiologicalReaction>
</comment>
<dbReference type="Proteomes" id="UP001059041">
    <property type="component" value="Linkage Group LG15"/>
</dbReference>
<evidence type="ECO:0000256" key="12">
    <source>
        <dbReference type="ARBA" id="ARBA00022842"/>
    </source>
</evidence>
<evidence type="ECO:0000256" key="29">
    <source>
        <dbReference type="SAM" id="Phobius"/>
    </source>
</evidence>
<evidence type="ECO:0000256" key="28">
    <source>
        <dbReference type="RuleBase" id="RU003833"/>
    </source>
</evidence>
<evidence type="ECO:0000256" key="19">
    <source>
        <dbReference type="ARBA" id="ARBA00046723"/>
    </source>
</evidence>
<evidence type="ECO:0000256" key="18">
    <source>
        <dbReference type="ARBA" id="ARBA00045733"/>
    </source>
</evidence>
<dbReference type="GO" id="GO:0017110">
    <property type="term" value="F:nucleoside diphosphate phosphatase activity"/>
    <property type="evidence" value="ECO:0007669"/>
    <property type="project" value="UniProtKB-EC"/>
</dbReference>
<comment type="cofactor">
    <cofactor evidence="2">
        <name>Mg(2+)</name>
        <dbReference type="ChEBI" id="CHEBI:18420"/>
    </cofactor>
</comment>
<comment type="cofactor">
    <cofactor evidence="1">
        <name>Ca(2+)</name>
        <dbReference type="ChEBI" id="CHEBI:29108"/>
    </cofactor>
</comment>
<evidence type="ECO:0000256" key="24">
    <source>
        <dbReference type="ARBA" id="ARBA00049217"/>
    </source>
</evidence>
<keyword evidence="7" id="KW-0964">Secreted</keyword>
<evidence type="ECO:0000256" key="3">
    <source>
        <dbReference type="ARBA" id="ARBA00004240"/>
    </source>
</evidence>
<comment type="pathway">
    <text evidence="5">Protein modification; protein glycosylation.</text>
</comment>
<name>A0A9W7TIF6_TRIRA</name>
<evidence type="ECO:0000256" key="9">
    <source>
        <dbReference type="ARBA" id="ARBA00022801"/>
    </source>
</evidence>
<dbReference type="PROSITE" id="PS01238">
    <property type="entry name" value="GDA1_CD39_NTPASE"/>
    <property type="match status" value="1"/>
</dbReference>
<evidence type="ECO:0000256" key="10">
    <source>
        <dbReference type="ARBA" id="ARBA00022824"/>
    </source>
</evidence>
<keyword evidence="9 28" id="KW-0378">Hydrolase</keyword>
<feature type="transmembrane region" description="Helical" evidence="29">
    <location>
        <begin position="12"/>
        <end position="36"/>
    </location>
</feature>
<comment type="similarity">
    <text evidence="6 28">Belongs to the GDA1/CD39 NTPase family.</text>
</comment>
<evidence type="ECO:0000256" key="22">
    <source>
        <dbReference type="ARBA" id="ARBA00048075"/>
    </source>
</evidence>
<evidence type="ECO:0000256" key="27">
    <source>
        <dbReference type="PIRSR" id="PIRSR600407-2"/>
    </source>
</evidence>
<protein>
    <recommendedName>
        <fullName evidence="15">nucleoside diphosphate phosphatase</fullName>
        <ecNumber evidence="15">3.6.1.6</ecNumber>
    </recommendedName>
    <alternativeName>
        <fullName evidence="16">Guanosine-diphosphatase ENTPD5</fullName>
    </alternativeName>
    <alternativeName>
        <fullName evidence="17">Uridine-diphosphatase ENTPD5</fullName>
    </alternativeName>
</protein>
<comment type="catalytic activity">
    <reaction evidence="21">
        <text>a ribonucleoside 5'-diphosphate + H2O = a ribonucleoside 5'-phosphate + phosphate + H(+)</text>
        <dbReference type="Rhea" id="RHEA:36799"/>
        <dbReference type="ChEBI" id="CHEBI:15377"/>
        <dbReference type="ChEBI" id="CHEBI:15378"/>
        <dbReference type="ChEBI" id="CHEBI:43474"/>
        <dbReference type="ChEBI" id="CHEBI:57930"/>
        <dbReference type="ChEBI" id="CHEBI:58043"/>
        <dbReference type="EC" id="3.6.1.6"/>
    </reaction>
    <physiologicalReaction direction="left-to-right" evidence="21">
        <dbReference type="Rhea" id="RHEA:36800"/>
    </physiologicalReaction>
</comment>
<dbReference type="FunFam" id="3.30.420.40:FF:000052">
    <property type="entry name" value="Ectonucleoside triphosphate diphosphohydrolase 5"/>
    <property type="match status" value="1"/>
</dbReference>
<dbReference type="GO" id="GO:0005783">
    <property type="term" value="C:endoplasmic reticulum"/>
    <property type="evidence" value="ECO:0007669"/>
    <property type="project" value="UniProtKB-SubCell"/>
</dbReference>
<keyword evidence="11" id="KW-0106">Calcium</keyword>
<dbReference type="PANTHER" id="PTHR11782">
    <property type="entry name" value="ADENOSINE/GUANOSINE DIPHOSPHATASE"/>
    <property type="match status" value="1"/>
</dbReference>
<dbReference type="InterPro" id="IPR000407">
    <property type="entry name" value="GDA1_CD39_NTPase"/>
</dbReference>
<comment type="function">
    <text evidence="18">Hydrolyzes nucleoside diphosphates with a preference for GDP, IDP and UDP compared to ADP and CDP. In the lumen of the endoplasmic reticulum, hydrolyzes UDP that acts as an end-product feedback inhibitor of the UDP-Glc:glycoprotein glucosyltransferases. UMP can be transported back by an UDP-sugar antiporter to the cytosol where it is consumed to regenerate UDP-glucose. Therefore, it positively regulates protein reglucosylation by clearing UDP from the ER lumen and by promoting the regeneration of UDP-glucose. Protein reglucosylation is essential to proper glycoprotein folding and quality control in the ER.</text>
</comment>
<keyword evidence="10" id="KW-0256">Endoplasmic reticulum</keyword>
<evidence type="ECO:0000256" key="2">
    <source>
        <dbReference type="ARBA" id="ARBA00001946"/>
    </source>
</evidence>
<dbReference type="Gene3D" id="3.30.420.40">
    <property type="match status" value="1"/>
</dbReference>
<keyword evidence="29" id="KW-0472">Membrane</keyword>
<evidence type="ECO:0000256" key="1">
    <source>
        <dbReference type="ARBA" id="ARBA00001913"/>
    </source>
</evidence>
<evidence type="ECO:0000256" key="17">
    <source>
        <dbReference type="ARBA" id="ARBA00042507"/>
    </source>
</evidence>
<comment type="subunit">
    <text evidence="19">Monomer; active form. Homodimer; disulfide-linked. Homodimers are enzymatically inactive.</text>
</comment>
<dbReference type="PANTHER" id="PTHR11782:SF35">
    <property type="entry name" value="NUCLEOSIDE DIPHOSPHATE PHOSPHATASE ENTPD5"/>
    <property type="match status" value="1"/>
</dbReference>
<keyword evidence="13" id="KW-1015">Disulfide bond</keyword>
<proteinExistence type="inferred from homology"/>
<feature type="active site" description="Proton acceptor" evidence="26">
    <location>
        <position position="191"/>
    </location>
</feature>
<evidence type="ECO:0000256" key="15">
    <source>
        <dbReference type="ARBA" id="ARBA00038863"/>
    </source>
</evidence>
<comment type="caution">
    <text evidence="30">The sequence shown here is derived from an EMBL/GenBank/DDBJ whole genome shotgun (WGS) entry which is preliminary data.</text>
</comment>
<comment type="catalytic activity">
    <reaction evidence="24">
        <text>ADP + H2O = AMP + phosphate + H(+)</text>
        <dbReference type="Rhea" id="RHEA:61436"/>
        <dbReference type="ChEBI" id="CHEBI:15377"/>
        <dbReference type="ChEBI" id="CHEBI:15378"/>
        <dbReference type="ChEBI" id="CHEBI:43474"/>
        <dbReference type="ChEBI" id="CHEBI:456215"/>
        <dbReference type="ChEBI" id="CHEBI:456216"/>
        <dbReference type="EC" id="3.6.1.6"/>
    </reaction>
    <physiologicalReaction direction="left-to-right" evidence="24">
        <dbReference type="Rhea" id="RHEA:61437"/>
    </physiologicalReaction>
</comment>
<keyword evidence="29" id="KW-0812">Transmembrane</keyword>
<dbReference type="Gene3D" id="3.30.420.150">
    <property type="entry name" value="Exopolyphosphatase. Domain 2"/>
    <property type="match status" value="1"/>
</dbReference>